<evidence type="ECO:0000313" key="2">
    <source>
        <dbReference type="Proteomes" id="UP001732700"/>
    </source>
</evidence>
<dbReference type="EnsemblPlants" id="AVESA.00010b.r2.5DG0974170.1">
    <property type="protein sequence ID" value="AVESA.00010b.r2.5DG0974170.1.CDS"/>
    <property type="gene ID" value="AVESA.00010b.r2.5DG0974170"/>
</dbReference>
<reference evidence="1" key="1">
    <citation type="submission" date="2021-05" db="EMBL/GenBank/DDBJ databases">
        <authorList>
            <person name="Scholz U."/>
            <person name="Mascher M."/>
            <person name="Fiebig A."/>
        </authorList>
    </citation>
    <scope>NUCLEOTIDE SEQUENCE [LARGE SCALE GENOMIC DNA]</scope>
</reference>
<organism evidence="1 2">
    <name type="scientific">Avena sativa</name>
    <name type="common">Oat</name>
    <dbReference type="NCBI Taxonomy" id="4498"/>
    <lineage>
        <taxon>Eukaryota</taxon>
        <taxon>Viridiplantae</taxon>
        <taxon>Streptophyta</taxon>
        <taxon>Embryophyta</taxon>
        <taxon>Tracheophyta</taxon>
        <taxon>Spermatophyta</taxon>
        <taxon>Magnoliopsida</taxon>
        <taxon>Liliopsida</taxon>
        <taxon>Poales</taxon>
        <taxon>Poaceae</taxon>
        <taxon>BOP clade</taxon>
        <taxon>Pooideae</taxon>
        <taxon>Poodae</taxon>
        <taxon>Poeae</taxon>
        <taxon>Poeae Chloroplast Group 1 (Aveneae type)</taxon>
        <taxon>Aveninae</taxon>
        <taxon>Avena</taxon>
    </lineage>
</organism>
<keyword evidence="2" id="KW-1185">Reference proteome</keyword>
<accession>A0ACD5YJS8</accession>
<evidence type="ECO:0000313" key="1">
    <source>
        <dbReference type="EnsemblPlants" id="AVESA.00010b.r2.5DG0974170.1.CDS"/>
    </source>
</evidence>
<proteinExistence type="predicted"/>
<name>A0ACD5YJS8_AVESA</name>
<protein>
    <submittedName>
        <fullName evidence="1">Uncharacterized protein</fullName>
    </submittedName>
</protein>
<dbReference type="Proteomes" id="UP001732700">
    <property type="component" value="Chromosome 5D"/>
</dbReference>
<reference evidence="1" key="2">
    <citation type="submission" date="2025-09" db="UniProtKB">
        <authorList>
            <consortium name="EnsemblPlants"/>
        </authorList>
    </citation>
    <scope>IDENTIFICATION</scope>
</reference>
<sequence>MRVLRECRDCVCPAVPTCHSTTQRSSIWQVQHLWNKWEIQMMIMLSFFLQVFLLSFAGLRKRHSSQVLSLVLWLAYLSADSVAVFVLGRLTLYTGEPRHQLVLFWAPFVLFHLGGQETITAFSMEDCALWKRHLLNLATQASLATYVVAKQWHGGNRLVAPMVLMFISGSTKYAERIWALRVATATREPGTSSFARLYFSSFAEKFYDDMVKIISDKDEENFGRIMESVQISFWLSMNFVMDVTPSVAGHGLRGLGIVDGIEGCDDSANHLVYRIAEIHLSLLSDYLYTRIEGIKGVVRRFITLVLTSTALALFLAARVEQMGYSTTDVTISYILLVGAFMMEISSIFMWFLSPYWPYMSVTYLTYYEMFYRGSGSRIRKLVCKISKGAGTVLLHFIRCTPRPENRVEWSRKMKQYNMLSACNRKMHAGWLETMMRHIGVKRDCITPVIVSSEVKKLLLGKLIEIKKTNTLSGAEGEGLSWKIFDGKWIRRWASNANTSSAAQRAIEVSKIQGSTFVSSVYLWHLVTDICLVDDDRTCSLLQIFCQELSNYTMYLVAKCDATLDSSGYDWLKCSRDGLLHALSRHSGDPKEFIHGVRNGISTNAASGLELAHDVSLELLKPEAAADRWELIATVWVEMLCYIALNCGAEFHAKSLIDGGEFVSHVKIVLFILGFCFS</sequence>